<keyword evidence="1" id="KW-0472">Membrane</keyword>
<keyword evidence="1" id="KW-1133">Transmembrane helix</keyword>
<feature type="transmembrane region" description="Helical" evidence="1">
    <location>
        <begin position="46"/>
        <end position="69"/>
    </location>
</feature>
<name>A0ABN0ZU71_9ACTN</name>
<accession>A0ABN0ZU71</accession>
<gene>
    <name evidence="2" type="ORF">GCM10009544_21330</name>
</gene>
<reference evidence="2 3" key="1">
    <citation type="journal article" date="2019" name="Int. J. Syst. Evol. Microbiol.">
        <title>The Global Catalogue of Microorganisms (GCM) 10K type strain sequencing project: providing services to taxonomists for standard genome sequencing and annotation.</title>
        <authorList>
            <consortium name="The Broad Institute Genomics Platform"/>
            <consortium name="The Broad Institute Genome Sequencing Center for Infectious Disease"/>
            <person name="Wu L."/>
            <person name="Ma J."/>
        </authorList>
    </citation>
    <scope>NUCLEOTIDE SEQUENCE [LARGE SCALE GENOMIC DNA]</scope>
    <source>
        <strain evidence="2 3">JCM 10649</strain>
    </source>
</reference>
<proteinExistence type="predicted"/>
<comment type="caution">
    <text evidence="2">The sequence shown here is derived from an EMBL/GenBank/DDBJ whole genome shotgun (WGS) entry which is preliminary data.</text>
</comment>
<sequence>MFGGTARLGTAARVLLVAGGALAMAAGVVVLVFLHSELADLTGSTWLLSVLGLRLVEIALISGGAWCVARGWWTYDSESAVGTRRGADGV</sequence>
<keyword evidence="3" id="KW-1185">Reference proteome</keyword>
<protein>
    <submittedName>
        <fullName evidence="2">Uncharacterized protein</fullName>
    </submittedName>
</protein>
<dbReference type="EMBL" id="BAAAHB010000016">
    <property type="protein sequence ID" value="GAA0458501.1"/>
    <property type="molecule type" value="Genomic_DNA"/>
</dbReference>
<evidence type="ECO:0000313" key="3">
    <source>
        <dbReference type="Proteomes" id="UP001499895"/>
    </source>
</evidence>
<evidence type="ECO:0000256" key="1">
    <source>
        <dbReference type="SAM" id="Phobius"/>
    </source>
</evidence>
<evidence type="ECO:0000313" key="2">
    <source>
        <dbReference type="EMBL" id="GAA0458501.1"/>
    </source>
</evidence>
<keyword evidence="1" id="KW-0812">Transmembrane</keyword>
<organism evidence="2 3">
    <name type="scientific">Streptomyces stramineus</name>
    <dbReference type="NCBI Taxonomy" id="173861"/>
    <lineage>
        <taxon>Bacteria</taxon>
        <taxon>Bacillati</taxon>
        <taxon>Actinomycetota</taxon>
        <taxon>Actinomycetes</taxon>
        <taxon>Kitasatosporales</taxon>
        <taxon>Streptomycetaceae</taxon>
        <taxon>Streptomyces</taxon>
    </lineage>
</organism>
<dbReference type="RefSeq" id="WP_344089263.1">
    <property type="nucleotide sequence ID" value="NZ_BAAAHB010000016.1"/>
</dbReference>
<dbReference type="Proteomes" id="UP001499895">
    <property type="component" value="Unassembled WGS sequence"/>
</dbReference>
<feature type="transmembrane region" description="Helical" evidence="1">
    <location>
        <begin position="12"/>
        <end position="34"/>
    </location>
</feature>